<organism evidence="2 3">
    <name type="scientific">Wolfiporia cocos (strain MD-104)</name>
    <name type="common">Brown rot fungus</name>
    <dbReference type="NCBI Taxonomy" id="742152"/>
    <lineage>
        <taxon>Eukaryota</taxon>
        <taxon>Fungi</taxon>
        <taxon>Dikarya</taxon>
        <taxon>Basidiomycota</taxon>
        <taxon>Agaricomycotina</taxon>
        <taxon>Agaricomycetes</taxon>
        <taxon>Polyporales</taxon>
        <taxon>Phaeolaceae</taxon>
        <taxon>Wolfiporia</taxon>
    </lineage>
</organism>
<dbReference type="EMBL" id="KB467832">
    <property type="protein sequence ID" value="PCH34719.1"/>
    <property type="molecule type" value="Genomic_DNA"/>
</dbReference>
<evidence type="ECO:0000256" key="1">
    <source>
        <dbReference type="SAM" id="MobiDB-lite"/>
    </source>
</evidence>
<feature type="region of interest" description="Disordered" evidence="1">
    <location>
        <begin position="1"/>
        <end position="55"/>
    </location>
</feature>
<proteinExistence type="predicted"/>
<keyword evidence="3" id="KW-1185">Reference proteome</keyword>
<dbReference type="AlphaFoldDB" id="A0A2H3J7K9"/>
<gene>
    <name evidence="2" type="ORF">WOLCODRAFT_155377</name>
</gene>
<evidence type="ECO:0000313" key="3">
    <source>
        <dbReference type="Proteomes" id="UP000218811"/>
    </source>
</evidence>
<sequence length="55" mass="5724">MAAPPSARGGAAITARGREHPSTVRALVRRVGEGPRTSQTAGKAPNSPPPFYQLK</sequence>
<evidence type="ECO:0000313" key="2">
    <source>
        <dbReference type="EMBL" id="PCH34719.1"/>
    </source>
</evidence>
<accession>A0A2H3J7K9</accession>
<protein>
    <submittedName>
        <fullName evidence="2">Uncharacterized protein</fullName>
    </submittedName>
</protein>
<name>A0A2H3J7K9_WOLCO</name>
<reference evidence="2 3" key="1">
    <citation type="journal article" date="2012" name="Science">
        <title>The Paleozoic origin of enzymatic lignin decomposition reconstructed from 31 fungal genomes.</title>
        <authorList>
            <person name="Floudas D."/>
            <person name="Binder M."/>
            <person name="Riley R."/>
            <person name="Barry K."/>
            <person name="Blanchette R.A."/>
            <person name="Henrissat B."/>
            <person name="Martinez A.T."/>
            <person name="Otillar R."/>
            <person name="Spatafora J.W."/>
            <person name="Yadav J.S."/>
            <person name="Aerts A."/>
            <person name="Benoit I."/>
            <person name="Boyd A."/>
            <person name="Carlson A."/>
            <person name="Copeland A."/>
            <person name="Coutinho P.M."/>
            <person name="de Vries R.P."/>
            <person name="Ferreira P."/>
            <person name="Findley K."/>
            <person name="Foster B."/>
            <person name="Gaskell J."/>
            <person name="Glotzer D."/>
            <person name="Gorecki P."/>
            <person name="Heitman J."/>
            <person name="Hesse C."/>
            <person name="Hori C."/>
            <person name="Igarashi K."/>
            <person name="Jurgens J.A."/>
            <person name="Kallen N."/>
            <person name="Kersten P."/>
            <person name="Kohler A."/>
            <person name="Kuees U."/>
            <person name="Kumar T.K.A."/>
            <person name="Kuo A."/>
            <person name="LaButti K."/>
            <person name="Larrondo L.F."/>
            <person name="Lindquist E."/>
            <person name="Ling A."/>
            <person name="Lombard V."/>
            <person name="Lucas S."/>
            <person name="Lundell T."/>
            <person name="Martin R."/>
            <person name="McLaughlin D.J."/>
            <person name="Morgenstern I."/>
            <person name="Morin E."/>
            <person name="Murat C."/>
            <person name="Nagy L.G."/>
            <person name="Nolan M."/>
            <person name="Ohm R.A."/>
            <person name="Patyshakuliyeva A."/>
            <person name="Rokas A."/>
            <person name="Ruiz-Duenas F.J."/>
            <person name="Sabat G."/>
            <person name="Salamov A."/>
            <person name="Samejima M."/>
            <person name="Schmutz J."/>
            <person name="Slot J.C."/>
            <person name="St John F."/>
            <person name="Stenlid J."/>
            <person name="Sun H."/>
            <person name="Sun S."/>
            <person name="Syed K."/>
            <person name="Tsang A."/>
            <person name="Wiebenga A."/>
            <person name="Young D."/>
            <person name="Pisabarro A."/>
            <person name="Eastwood D.C."/>
            <person name="Martin F."/>
            <person name="Cullen D."/>
            <person name="Grigoriev I.V."/>
            <person name="Hibbett D.S."/>
        </authorList>
    </citation>
    <scope>NUCLEOTIDE SEQUENCE [LARGE SCALE GENOMIC DNA]</scope>
    <source>
        <strain evidence="2 3">MD-104</strain>
    </source>
</reference>
<dbReference type="Proteomes" id="UP000218811">
    <property type="component" value="Unassembled WGS sequence"/>
</dbReference>
<feature type="compositionally biased region" description="Pro residues" evidence="1">
    <location>
        <begin position="46"/>
        <end position="55"/>
    </location>
</feature>